<dbReference type="Gene3D" id="3.40.50.1820">
    <property type="entry name" value="alpha/beta hydrolase"/>
    <property type="match status" value="1"/>
</dbReference>
<evidence type="ECO:0000256" key="4">
    <source>
        <dbReference type="ARBA" id="ARBA00023163"/>
    </source>
</evidence>
<feature type="region of interest" description="SAW" evidence="6">
    <location>
        <begin position="887"/>
        <end position="960"/>
    </location>
</feature>
<keyword evidence="9" id="KW-1185">Reference proteome</keyword>
<evidence type="ECO:0000256" key="3">
    <source>
        <dbReference type="ARBA" id="ARBA00023015"/>
    </source>
</evidence>
<dbReference type="Proteomes" id="UP000315295">
    <property type="component" value="Unassembled WGS sequence"/>
</dbReference>
<dbReference type="SUPFAM" id="SSF53474">
    <property type="entry name" value="alpha/beta-Hydrolases"/>
    <property type="match status" value="1"/>
</dbReference>
<reference evidence="8 9" key="1">
    <citation type="journal article" date="2019" name="G3 (Bethesda)">
        <title>Sequencing of a Wild Apple (Malus baccata) Genome Unravels the Differences Between Cultivated and Wild Apple Species Regarding Disease Resistance and Cold Tolerance.</title>
        <authorList>
            <person name="Chen X."/>
        </authorList>
    </citation>
    <scope>NUCLEOTIDE SEQUENCE [LARGE SCALE GENOMIC DNA]</scope>
    <source>
        <strain evidence="9">cv. Shandingzi</strain>
        <tissue evidence="8">Leaves</tissue>
    </source>
</reference>
<evidence type="ECO:0000313" key="8">
    <source>
        <dbReference type="EMBL" id="TQD89218.1"/>
    </source>
</evidence>
<keyword evidence="4" id="KW-0804">Transcription</keyword>
<proteinExistence type="inferred from homology"/>
<gene>
    <name evidence="8" type="ORF">C1H46_025211</name>
</gene>
<feature type="domain" description="Alpha/beta hydrolase fold-3" evidence="7">
    <location>
        <begin position="132"/>
        <end position="372"/>
    </location>
</feature>
<feature type="region of interest" description="PFYRE" evidence="6">
    <location>
        <begin position="793"/>
        <end position="884"/>
    </location>
</feature>
<comment type="caution">
    <text evidence="6">Lacks conserved residue(s) required for the propagation of feature annotation.</text>
</comment>
<sequence length="960" mass="107038">MPPLSLKLHSLFFKYHLRHQLHNLTQSAHLQNTDPKFGITSRPEEPVVPANPTFQNGVATKNIHIDPNSSLSLRIFLPDTVLPLKALNPTSRVGALLSPSPACSNSDDGVVYRGYSPDQLVGRRHRKVPIFLQFHGGGFVSGSNDTSWNDAFCRRMAKLCDAIVVAVGYRLAPESPYPAAFEDGVTVLKWVAKQANLALVQNGRSRIFDSFGSSMVEPWLAAHGDPSRCVLLGVSCGANLADYVARKAVEAGDLLDPIKVVAQVLMYPFFIGSTPTRSEIKLANSYLFDKATCMLAWKLFLTEEEFDLDHPAGNPLMPAGRGPPLKTMPPTLTVVAQHDWMHDRGIAYSEELRKANVDAPLLDYKDTVHEFATLDVLLETPQAKACAEDITIWVKKLILNSWQHCNRRQYKKEASTYTSHISHIVYISPQGDSIGQASNTLESYTMASDLYVQPEFCGEITSNEMIGFDLNLSSMSCLPYPSLSALEDDSANWVIPFVDKTRNHKRLKQEHDANYGFKVVTNYYSFYTGSDSNMCTSGFTSLPTIRFRDHISAHKRRYLAAEAMEEAFATLMRDKEDESEEGGGSEDEIKLVQQLIACAEAVACRDKAHASALLFELRANAQAFGTSFQRVSSCFVQGLADRLALVQPLGAGGVIDPNVKSKPFSAEKDEALHLVYEICPQIQFGHFIANASILEAFEGGSSVHVIDLGMTLGLQHGYQWRDLIDRLANRPGQPLHRLRITGVGSSSERLQAIGDDLKLHAQSMKINLDFSKVESNLENLKPQDFHLVDGEILIINSILQLHCLVKESRGTLNSALQTLHELSPKLMVLVEQDTSHNGPFFLGRFMEALHNYSAIFDSLDAMLPKYDTRRVKMEQFYFGEEIKNIVSCEGPARVERHERVDQWRRRMRRAGFQPAPLRTMAQAVKWLETNACEGYTVVEDKGCLVLGWKSKPIIATSCWK</sequence>
<accession>A0A540LS04</accession>
<keyword evidence="3" id="KW-0805">Transcription regulation</keyword>
<evidence type="ECO:0000256" key="5">
    <source>
        <dbReference type="ARBA" id="ARBA00023242"/>
    </source>
</evidence>
<name>A0A540LS04_MALBA</name>
<feature type="short sequence motif" description="VHIID" evidence="6">
    <location>
        <begin position="703"/>
        <end position="707"/>
    </location>
</feature>
<evidence type="ECO:0000259" key="7">
    <source>
        <dbReference type="Pfam" id="PF07859"/>
    </source>
</evidence>
<dbReference type="GO" id="GO:0016787">
    <property type="term" value="F:hydrolase activity"/>
    <property type="evidence" value="ECO:0007669"/>
    <property type="project" value="InterPro"/>
</dbReference>
<dbReference type="InterPro" id="IPR005202">
    <property type="entry name" value="TF_GRAS"/>
</dbReference>
<dbReference type="PROSITE" id="PS50985">
    <property type="entry name" value="GRAS"/>
    <property type="match status" value="1"/>
</dbReference>
<dbReference type="EMBL" id="VIEB01000486">
    <property type="protein sequence ID" value="TQD89218.1"/>
    <property type="molecule type" value="Genomic_DNA"/>
</dbReference>
<dbReference type="AlphaFoldDB" id="A0A540LS04"/>
<dbReference type="STRING" id="106549.A0A540LS04"/>
<dbReference type="GO" id="GO:0005634">
    <property type="term" value="C:nucleus"/>
    <property type="evidence" value="ECO:0007669"/>
    <property type="project" value="UniProtKB-SubCell"/>
</dbReference>
<organism evidence="8 9">
    <name type="scientific">Malus baccata</name>
    <name type="common">Siberian crab apple</name>
    <name type="synonym">Pyrus baccata</name>
    <dbReference type="NCBI Taxonomy" id="106549"/>
    <lineage>
        <taxon>Eukaryota</taxon>
        <taxon>Viridiplantae</taxon>
        <taxon>Streptophyta</taxon>
        <taxon>Embryophyta</taxon>
        <taxon>Tracheophyta</taxon>
        <taxon>Spermatophyta</taxon>
        <taxon>Magnoliopsida</taxon>
        <taxon>eudicotyledons</taxon>
        <taxon>Gunneridae</taxon>
        <taxon>Pentapetalae</taxon>
        <taxon>rosids</taxon>
        <taxon>fabids</taxon>
        <taxon>Rosales</taxon>
        <taxon>Rosaceae</taxon>
        <taxon>Amygdaloideae</taxon>
        <taxon>Maleae</taxon>
        <taxon>Malus</taxon>
    </lineage>
</organism>
<protein>
    <recommendedName>
        <fullName evidence="7">Alpha/beta hydrolase fold-3 domain-containing protein</fullName>
    </recommendedName>
</protein>
<evidence type="ECO:0000256" key="6">
    <source>
        <dbReference type="PROSITE-ProRule" id="PRU01191"/>
    </source>
</evidence>
<comment type="subcellular location">
    <subcellularLocation>
        <location evidence="1">Nucleus</location>
    </subcellularLocation>
</comment>
<evidence type="ECO:0000256" key="2">
    <source>
        <dbReference type="ARBA" id="ARBA00010515"/>
    </source>
</evidence>
<comment type="caution">
    <text evidence="8">The sequence shown here is derived from an EMBL/GenBank/DDBJ whole genome shotgun (WGS) entry which is preliminary data.</text>
</comment>
<dbReference type="InterPro" id="IPR029058">
    <property type="entry name" value="AB_hydrolase_fold"/>
</dbReference>
<dbReference type="Pfam" id="PF07859">
    <property type="entry name" value="Abhydrolase_3"/>
    <property type="match status" value="1"/>
</dbReference>
<evidence type="ECO:0000313" key="9">
    <source>
        <dbReference type="Proteomes" id="UP000315295"/>
    </source>
</evidence>
<evidence type="ECO:0000256" key="1">
    <source>
        <dbReference type="ARBA" id="ARBA00004123"/>
    </source>
</evidence>
<dbReference type="PANTHER" id="PTHR31636">
    <property type="entry name" value="OSJNBA0084A10.13 PROTEIN-RELATED"/>
    <property type="match status" value="1"/>
</dbReference>
<feature type="region of interest" description="Leucine repeat II (LRII)" evidence="6">
    <location>
        <begin position="752"/>
        <end position="784"/>
    </location>
</feature>
<comment type="similarity">
    <text evidence="2">Belongs to the 'GDXG' lipolytic enzyme family.</text>
</comment>
<dbReference type="InterPro" id="IPR013094">
    <property type="entry name" value="AB_hydrolase_3"/>
</dbReference>
<dbReference type="Pfam" id="PF03514">
    <property type="entry name" value="GRAS"/>
    <property type="match status" value="1"/>
</dbReference>
<keyword evidence="5" id="KW-0539">Nucleus</keyword>
<comment type="similarity">
    <text evidence="6">Belongs to the GRAS family.</text>
</comment>